<comment type="caution">
    <text evidence="1">The sequence shown here is derived from an EMBL/GenBank/DDBJ whole genome shotgun (WGS) entry which is preliminary data.</text>
</comment>
<reference evidence="1 2" key="1">
    <citation type="submission" date="2024-10" db="EMBL/GenBank/DDBJ databases">
        <title>Updated reference genomes for cyclostephanoid diatoms.</title>
        <authorList>
            <person name="Roberts W.R."/>
            <person name="Alverson A.J."/>
        </authorList>
    </citation>
    <scope>NUCLEOTIDE SEQUENCE [LARGE SCALE GENOMIC DNA]</scope>
    <source>
        <strain evidence="1 2">AJA010-31</strain>
    </source>
</reference>
<dbReference type="AlphaFoldDB" id="A0ABD3PUX0"/>
<proteinExistence type="predicted"/>
<sequence length="526" mass="58302">MSTAVVEISALDDVTDSGGESCLQDTAGSLIDPMRIEALLSDQNTCIKQTPSGTEKSYQDECKDFSIDDVAAPDSSYNCEWTTTRLRLPSPLPASNDDSQQEHFLCLPINVDENTPTNELFENTTYEESKGYVDEDLNLSHKLRHAALNKYLSSIPSLSQHKMFDKSVPVKYNNGSLHHLITAVNSGRVINVLQGEIANCTPSQADVLVSDDATTCHIVALRSICRSKLGKDEILATMAHVDGAGYEACLRDAVLEHAKYHSRDGHSEEFTESSIGHNSHQQIDISIHMMGGFNDPDGSSIKITDDILQVFSRLAREFDEMAHPSIALNNSIKMKLETCLVSGANDDGTGSPIGRGLGINVVTGEVFLAEVEENINVVNKTGSDLISLDGDLHLLTNNQQMLVEGPESLLRSVRLWAAAFHPFKQEHKLIVIHRHDHDCLTIEPFMFGPHPSAKFICYMDDTNLLQMTSTSPLVEKPNFAAKVRESLEFMNRTNTREIFEDMNGVYQPIEFHRVGLNGWVRKSKEK</sequence>
<evidence type="ECO:0000313" key="2">
    <source>
        <dbReference type="Proteomes" id="UP001530400"/>
    </source>
</evidence>
<keyword evidence="2" id="KW-1185">Reference proteome</keyword>
<dbReference type="Pfam" id="PF14736">
    <property type="entry name" value="N_Asn_amidohyd"/>
    <property type="match status" value="2"/>
</dbReference>
<gene>
    <name evidence="1" type="ORF">ACHAWO_009749</name>
</gene>
<dbReference type="Proteomes" id="UP001530400">
    <property type="component" value="Unassembled WGS sequence"/>
</dbReference>
<dbReference type="PANTHER" id="PTHR12498:SF0">
    <property type="entry name" value="PROTEIN N-TERMINAL ASPARAGINE AMIDOHYDROLASE"/>
    <property type="match status" value="1"/>
</dbReference>
<accession>A0ABD3PUX0</accession>
<name>A0ABD3PUX0_9STRA</name>
<organism evidence="1 2">
    <name type="scientific">Cyclotella atomus</name>
    <dbReference type="NCBI Taxonomy" id="382360"/>
    <lineage>
        <taxon>Eukaryota</taxon>
        <taxon>Sar</taxon>
        <taxon>Stramenopiles</taxon>
        <taxon>Ochrophyta</taxon>
        <taxon>Bacillariophyta</taxon>
        <taxon>Coscinodiscophyceae</taxon>
        <taxon>Thalassiosirophycidae</taxon>
        <taxon>Stephanodiscales</taxon>
        <taxon>Stephanodiscaceae</taxon>
        <taxon>Cyclotella</taxon>
    </lineage>
</organism>
<protein>
    <submittedName>
        <fullName evidence="1">Uncharacterized protein</fullName>
    </submittedName>
</protein>
<dbReference type="EMBL" id="JALLPJ020000461">
    <property type="protein sequence ID" value="KAL3791542.1"/>
    <property type="molecule type" value="Genomic_DNA"/>
</dbReference>
<dbReference type="PANTHER" id="PTHR12498">
    <property type="entry name" value="N-TERMINAL ASPARAGINE AMIDOHYDROLASE"/>
    <property type="match status" value="1"/>
</dbReference>
<dbReference type="InterPro" id="IPR026750">
    <property type="entry name" value="NTAN1"/>
</dbReference>
<evidence type="ECO:0000313" key="1">
    <source>
        <dbReference type="EMBL" id="KAL3791542.1"/>
    </source>
</evidence>